<evidence type="ECO:0000256" key="2">
    <source>
        <dbReference type="ARBA" id="ARBA00022801"/>
    </source>
</evidence>
<evidence type="ECO:0000313" key="5">
    <source>
        <dbReference type="Proteomes" id="UP001255601"/>
    </source>
</evidence>
<evidence type="ECO:0000313" key="4">
    <source>
        <dbReference type="EMBL" id="MDR6102313.1"/>
    </source>
</evidence>
<dbReference type="SUPFAM" id="SSF55811">
    <property type="entry name" value="Nudix"/>
    <property type="match status" value="1"/>
</dbReference>
<organism evidence="4 5">
    <name type="scientific">Agrobacterium larrymoorei</name>
    <dbReference type="NCBI Taxonomy" id="160699"/>
    <lineage>
        <taxon>Bacteria</taxon>
        <taxon>Pseudomonadati</taxon>
        <taxon>Pseudomonadota</taxon>
        <taxon>Alphaproteobacteria</taxon>
        <taxon>Hyphomicrobiales</taxon>
        <taxon>Rhizobiaceae</taxon>
        <taxon>Rhizobium/Agrobacterium group</taxon>
        <taxon>Agrobacterium</taxon>
    </lineage>
</organism>
<reference evidence="4" key="1">
    <citation type="submission" date="2023-08" db="EMBL/GenBank/DDBJ databases">
        <title>Functional and genomic diversity of the sorghum phyllosphere microbiome.</title>
        <authorList>
            <person name="Shade A."/>
        </authorList>
    </citation>
    <scope>NUCLEOTIDE SEQUENCE</scope>
    <source>
        <strain evidence="4">SORGH_AS_0974</strain>
    </source>
</reference>
<dbReference type="Gene3D" id="3.90.79.10">
    <property type="entry name" value="Nucleoside Triphosphate Pyrophosphohydrolase"/>
    <property type="match status" value="1"/>
</dbReference>
<comment type="caution">
    <text evidence="4">The sequence shown here is derived from an EMBL/GenBank/DDBJ whole genome shotgun (WGS) entry which is preliminary data.</text>
</comment>
<dbReference type="InterPro" id="IPR015797">
    <property type="entry name" value="NUDIX_hydrolase-like_dom_sf"/>
</dbReference>
<dbReference type="PROSITE" id="PS00893">
    <property type="entry name" value="NUDIX_BOX"/>
    <property type="match status" value="1"/>
</dbReference>
<dbReference type="AlphaFoldDB" id="A0AAJ2B8E9"/>
<evidence type="ECO:0000259" key="3">
    <source>
        <dbReference type="PROSITE" id="PS51462"/>
    </source>
</evidence>
<dbReference type="EMBL" id="JAVIZC010000003">
    <property type="protein sequence ID" value="MDR6102313.1"/>
    <property type="molecule type" value="Genomic_DNA"/>
</dbReference>
<comment type="cofactor">
    <cofactor evidence="1">
        <name>Mg(2+)</name>
        <dbReference type="ChEBI" id="CHEBI:18420"/>
    </cofactor>
</comment>
<dbReference type="Proteomes" id="UP001255601">
    <property type="component" value="Unassembled WGS sequence"/>
</dbReference>
<feature type="domain" description="Nudix hydrolase" evidence="3">
    <location>
        <begin position="1"/>
        <end position="129"/>
    </location>
</feature>
<keyword evidence="2" id="KW-0378">Hydrolase</keyword>
<gene>
    <name evidence="4" type="ORF">QE369_002510</name>
</gene>
<evidence type="ECO:0000256" key="1">
    <source>
        <dbReference type="ARBA" id="ARBA00001946"/>
    </source>
</evidence>
<dbReference type="Pfam" id="PF00293">
    <property type="entry name" value="NUDIX"/>
    <property type="match status" value="1"/>
</dbReference>
<dbReference type="InterPro" id="IPR020084">
    <property type="entry name" value="NUDIX_hydrolase_CS"/>
</dbReference>
<dbReference type="GO" id="GO:0016787">
    <property type="term" value="F:hydrolase activity"/>
    <property type="evidence" value="ECO:0007669"/>
    <property type="project" value="UniProtKB-KW"/>
</dbReference>
<proteinExistence type="predicted"/>
<accession>A0AAJ2B8E9</accession>
<dbReference type="RefSeq" id="WP_309771062.1">
    <property type="nucleotide sequence ID" value="NZ_JAVIZC010000003.1"/>
</dbReference>
<dbReference type="InterPro" id="IPR000086">
    <property type="entry name" value="NUDIX_hydrolase_dom"/>
</dbReference>
<protein>
    <submittedName>
        <fullName evidence="4">8-oxo-dGTP pyrophosphatase MutT (NUDIX family)</fullName>
    </submittedName>
</protein>
<sequence>MEKVCPVVFRETLSGREVLGFIHPSAGKQFVKGTVEKGEALQDAAKRELEEESGLVVGSAMIFLGTSPIGPENVSWHFFAYRGKSLPDSWDHATTDDHSRTFSFFWHPLEQPLSDDWHPVFHQALAFFSPRIRQFCTPL</sequence>
<name>A0AAJ2B8E9_9HYPH</name>
<dbReference type="PROSITE" id="PS51462">
    <property type="entry name" value="NUDIX"/>
    <property type="match status" value="1"/>
</dbReference>